<dbReference type="PANTHER" id="PTHR21040:SF8">
    <property type="entry name" value="BCDNA.GH04120"/>
    <property type="match status" value="1"/>
</dbReference>
<sequence>MSCTTLTVAYSAESLGLSVIPLVQTIGHLEWILKTKEFSNLRENASYPMVACIGDPSALELILDSVNQVR</sequence>
<dbReference type="Proteomes" id="UP000054047">
    <property type="component" value="Unassembled WGS sequence"/>
</dbReference>
<dbReference type="Gene3D" id="3.20.20.80">
    <property type="entry name" value="Glycosidases"/>
    <property type="match status" value="1"/>
</dbReference>
<proteinExistence type="predicted"/>
<evidence type="ECO:0000313" key="1">
    <source>
        <dbReference type="EMBL" id="KIH58870.1"/>
    </source>
</evidence>
<dbReference type="InterPro" id="IPR038901">
    <property type="entry name" value="HEXDC-like"/>
</dbReference>
<dbReference type="AlphaFoldDB" id="A0A0C2GCS5"/>
<dbReference type="SUPFAM" id="SSF51445">
    <property type="entry name" value="(Trans)glycosidases"/>
    <property type="match status" value="1"/>
</dbReference>
<protein>
    <submittedName>
        <fullName evidence="1">Uncharacterized protein</fullName>
    </submittedName>
</protein>
<evidence type="ECO:0000313" key="2">
    <source>
        <dbReference type="Proteomes" id="UP000054047"/>
    </source>
</evidence>
<reference evidence="1 2" key="1">
    <citation type="submission" date="2013-12" db="EMBL/GenBank/DDBJ databases">
        <title>Draft genome of the parsitic nematode Ancylostoma duodenale.</title>
        <authorList>
            <person name="Mitreva M."/>
        </authorList>
    </citation>
    <scope>NUCLEOTIDE SEQUENCE [LARGE SCALE GENOMIC DNA]</scope>
    <source>
        <strain evidence="1 2">Zhejiang</strain>
    </source>
</reference>
<organism evidence="1 2">
    <name type="scientific">Ancylostoma duodenale</name>
    <dbReference type="NCBI Taxonomy" id="51022"/>
    <lineage>
        <taxon>Eukaryota</taxon>
        <taxon>Metazoa</taxon>
        <taxon>Ecdysozoa</taxon>
        <taxon>Nematoda</taxon>
        <taxon>Chromadorea</taxon>
        <taxon>Rhabditida</taxon>
        <taxon>Rhabditina</taxon>
        <taxon>Rhabditomorpha</taxon>
        <taxon>Strongyloidea</taxon>
        <taxon>Ancylostomatidae</taxon>
        <taxon>Ancylostomatinae</taxon>
        <taxon>Ancylostoma</taxon>
    </lineage>
</organism>
<dbReference type="OrthoDB" id="5852654at2759"/>
<accession>A0A0C2GCS5</accession>
<name>A0A0C2GCS5_9BILA</name>
<dbReference type="PANTHER" id="PTHR21040">
    <property type="entry name" value="BCDNA.GH04120"/>
    <property type="match status" value="1"/>
</dbReference>
<dbReference type="GO" id="GO:0015929">
    <property type="term" value="F:hexosaminidase activity"/>
    <property type="evidence" value="ECO:0007669"/>
    <property type="project" value="InterPro"/>
</dbReference>
<keyword evidence="2" id="KW-1185">Reference proteome</keyword>
<gene>
    <name evidence="1" type="ORF">ANCDUO_10915</name>
</gene>
<dbReference type="InterPro" id="IPR017853">
    <property type="entry name" value="GH"/>
</dbReference>
<dbReference type="EMBL" id="KN732619">
    <property type="protein sequence ID" value="KIH58870.1"/>
    <property type="molecule type" value="Genomic_DNA"/>
</dbReference>